<feature type="transmembrane region" description="Helical" evidence="1">
    <location>
        <begin position="72"/>
        <end position="90"/>
    </location>
</feature>
<sequence length="226" mass="23818">MQPDQEISLEARAGVAAGVAVLPLIPFALLAALVVGGWEPLHSFDRSITDRLHGAALDSPALTTAMTWWTNVFQPNVFRLAALLLVIWLVRRGARRPAVWVAVTTVVGGLLGGGIKLLVGRDRPDLLEPVARAVGYAFPSGHALNAAVGMAVFVVIFPHVRALWAAAVLIPVGTAVSRVVLGVHWTSDVVAGLLLGAVVPAITLLVFRRAGARPRRRVGVRSGPLG</sequence>
<dbReference type="PANTHER" id="PTHR14969">
    <property type="entry name" value="SPHINGOSINE-1-PHOSPHATE PHOSPHOHYDROLASE"/>
    <property type="match status" value="1"/>
</dbReference>
<feature type="transmembrane region" description="Helical" evidence="1">
    <location>
        <begin position="135"/>
        <end position="156"/>
    </location>
</feature>
<proteinExistence type="predicted"/>
<keyword evidence="1" id="KW-1133">Transmembrane helix</keyword>
<gene>
    <name evidence="3" type="ORF">FHR83_002511</name>
</gene>
<dbReference type="InterPro" id="IPR036938">
    <property type="entry name" value="PAP2/HPO_sf"/>
</dbReference>
<keyword evidence="4" id="KW-1185">Reference proteome</keyword>
<dbReference type="SUPFAM" id="SSF48317">
    <property type="entry name" value="Acid phosphatase/Vanadium-dependent haloperoxidase"/>
    <property type="match status" value="1"/>
</dbReference>
<dbReference type="EMBL" id="JACHXF010000004">
    <property type="protein sequence ID" value="MBB3094848.1"/>
    <property type="molecule type" value="Genomic_DNA"/>
</dbReference>
<dbReference type="InterPro" id="IPR000326">
    <property type="entry name" value="PAP2/HPO"/>
</dbReference>
<dbReference type="SMART" id="SM00014">
    <property type="entry name" value="acidPPc"/>
    <property type="match status" value="1"/>
</dbReference>
<keyword evidence="1" id="KW-0812">Transmembrane</keyword>
<comment type="caution">
    <text evidence="3">The sequence shown here is derived from an EMBL/GenBank/DDBJ whole genome shotgun (WGS) entry which is preliminary data.</text>
</comment>
<dbReference type="GO" id="GO:0050380">
    <property type="term" value="F:undecaprenyl-diphosphatase activity"/>
    <property type="evidence" value="ECO:0007669"/>
    <property type="project" value="UniProtKB-EC"/>
</dbReference>
<dbReference type="Proteomes" id="UP000590749">
    <property type="component" value="Unassembled WGS sequence"/>
</dbReference>
<keyword evidence="1" id="KW-0472">Membrane</keyword>
<feature type="transmembrane region" description="Helical" evidence="1">
    <location>
        <begin position="189"/>
        <end position="207"/>
    </location>
</feature>
<feature type="transmembrane region" description="Helical" evidence="1">
    <location>
        <begin position="97"/>
        <end position="115"/>
    </location>
</feature>
<dbReference type="Pfam" id="PF01569">
    <property type="entry name" value="PAP2"/>
    <property type="match status" value="1"/>
</dbReference>
<reference evidence="3 4" key="1">
    <citation type="submission" date="2020-08" db="EMBL/GenBank/DDBJ databases">
        <title>Genomic Encyclopedia of Type Strains, Phase III (KMG-III): the genomes of soil and plant-associated and newly described type strains.</title>
        <authorList>
            <person name="Whitman W."/>
        </authorList>
    </citation>
    <scope>NUCLEOTIDE SEQUENCE [LARGE SCALE GENOMIC DNA]</scope>
    <source>
        <strain evidence="3 4">CECT 3287</strain>
    </source>
</reference>
<dbReference type="PANTHER" id="PTHR14969:SF13">
    <property type="entry name" value="AT30094P"/>
    <property type="match status" value="1"/>
</dbReference>
<evidence type="ECO:0000313" key="4">
    <source>
        <dbReference type="Proteomes" id="UP000590749"/>
    </source>
</evidence>
<feature type="transmembrane region" description="Helical" evidence="1">
    <location>
        <begin position="12"/>
        <end position="38"/>
    </location>
</feature>
<dbReference type="RefSeq" id="WP_183219112.1">
    <property type="nucleotide sequence ID" value="NZ_BMPW01000003.1"/>
</dbReference>
<dbReference type="EC" id="3.6.1.27" evidence="3"/>
<dbReference type="AlphaFoldDB" id="A0A7W5AEP9"/>
<evidence type="ECO:0000313" key="3">
    <source>
        <dbReference type="EMBL" id="MBB3094848.1"/>
    </source>
</evidence>
<keyword evidence="3" id="KW-0378">Hydrolase</keyword>
<accession>A0A7W5AEP9</accession>
<evidence type="ECO:0000256" key="1">
    <source>
        <dbReference type="SAM" id="Phobius"/>
    </source>
</evidence>
<protein>
    <submittedName>
        <fullName evidence="3">Undecaprenyl-diphosphatase</fullName>
        <ecNumber evidence="3">3.6.1.27</ecNumber>
    </submittedName>
</protein>
<dbReference type="Gene3D" id="1.20.144.10">
    <property type="entry name" value="Phosphatidic acid phosphatase type 2/haloperoxidase"/>
    <property type="match status" value="2"/>
</dbReference>
<feature type="domain" description="Phosphatidic acid phosphatase type 2/haloperoxidase" evidence="2">
    <location>
        <begin position="98"/>
        <end position="204"/>
    </location>
</feature>
<feature type="transmembrane region" description="Helical" evidence="1">
    <location>
        <begin position="163"/>
        <end position="183"/>
    </location>
</feature>
<evidence type="ECO:0000259" key="2">
    <source>
        <dbReference type="SMART" id="SM00014"/>
    </source>
</evidence>
<organism evidence="3 4">
    <name type="scientific">Actinoplanes campanulatus</name>
    <dbReference type="NCBI Taxonomy" id="113559"/>
    <lineage>
        <taxon>Bacteria</taxon>
        <taxon>Bacillati</taxon>
        <taxon>Actinomycetota</taxon>
        <taxon>Actinomycetes</taxon>
        <taxon>Micromonosporales</taxon>
        <taxon>Micromonosporaceae</taxon>
        <taxon>Actinoplanes</taxon>
    </lineage>
</organism>
<name>A0A7W5AEP9_9ACTN</name>